<keyword evidence="3 7" id="KW-0813">Transport</keyword>
<dbReference type="Proteomes" id="UP000789901">
    <property type="component" value="Unassembled WGS sequence"/>
</dbReference>
<evidence type="ECO:0000256" key="2">
    <source>
        <dbReference type="ARBA" id="ARBA00006175"/>
    </source>
</evidence>
<protein>
    <submittedName>
        <fullName evidence="10">13991_t:CDS:1</fullName>
    </submittedName>
</protein>
<dbReference type="Gene3D" id="1.20.1080.10">
    <property type="entry name" value="Glycerol uptake facilitator protein"/>
    <property type="match status" value="1"/>
</dbReference>
<evidence type="ECO:0000256" key="7">
    <source>
        <dbReference type="RuleBase" id="RU000477"/>
    </source>
</evidence>
<evidence type="ECO:0000256" key="6">
    <source>
        <dbReference type="ARBA" id="ARBA00023136"/>
    </source>
</evidence>
<keyword evidence="11" id="KW-1185">Reference proteome</keyword>
<feature type="region of interest" description="Disordered" evidence="8">
    <location>
        <begin position="248"/>
        <end position="286"/>
    </location>
</feature>
<accession>A0ABN7VNI5</accession>
<dbReference type="InterPro" id="IPR000425">
    <property type="entry name" value="MIP"/>
</dbReference>
<keyword evidence="5 9" id="KW-1133">Transmembrane helix</keyword>
<feature type="transmembrane region" description="Helical" evidence="9">
    <location>
        <begin position="96"/>
        <end position="117"/>
    </location>
</feature>
<dbReference type="PRINTS" id="PR00783">
    <property type="entry name" value="MINTRINSICP"/>
</dbReference>
<comment type="similarity">
    <text evidence="2 7">Belongs to the MIP/aquaporin (TC 1.A.8) family.</text>
</comment>
<feature type="transmembrane region" description="Helical" evidence="9">
    <location>
        <begin position="55"/>
        <end position="84"/>
    </location>
</feature>
<comment type="caution">
    <text evidence="10">The sequence shown here is derived from an EMBL/GenBank/DDBJ whole genome shotgun (WGS) entry which is preliminary data.</text>
</comment>
<reference evidence="10 11" key="1">
    <citation type="submission" date="2021-06" db="EMBL/GenBank/DDBJ databases">
        <authorList>
            <person name="Kallberg Y."/>
            <person name="Tangrot J."/>
            <person name="Rosling A."/>
        </authorList>
    </citation>
    <scope>NUCLEOTIDE SEQUENCE [LARGE SCALE GENOMIC DNA]</scope>
    <source>
        <strain evidence="10 11">120-4 pot B 10/14</strain>
    </source>
</reference>
<evidence type="ECO:0000256" key="1">
    <source>
        <dbReference type="ARBA" id="ARBA00004141"/>
    </source>
</evidence>
<dbReference type="SUPFAM" id="SSF81338">
    <property type="entry name" value="Aquaporin-like"/>
    <property type="match status" value="1"/>
</dbReference>
<dbReference type="EMBL" id="CAJVQB010018808">
    <property type="protein sequence ID" value="CAG8788901.1"/>
    <property type="molecule type" value="Genomic_DNA"/>
</dbReference>
<keyword evidence="4 7" id="KW-0812">Transmembrane</keyword>
<feature type="compositionally biased region" description="Basic and acidic residues" evidence="8">
    <location>
        <begin position="248"/>
        <end position="268"/>
    </location>
</feature>
<dbReference type="PANTHER" id="PTHR19139:SF199">
    <property type="entry name" value="MIP17260P"/>
    <property type="match status" value="1"/>
</dbReference>
<evidence type="ECO:0000313" key="11">
    <source>
        <dbReference type="Proteomes" id="UP000789901"/>
    </source>
</evidence>
<feature type="transmembrane region" description="Helical" evidence="9">
    <location>
        <begin position="137"/>
        <end position="159"/>
    </location>
</feature>
<feature type="transmembrane region" description="Helical" evidence="9">
    <location>
        <begin position="211"/>
        <end position="231"/>
    </location>
</feature>
<keyword evidence="6 9" id="KW-0472">Membrane</keyword>
<dbReference type="InterPro" id="IPR023271">
    <property type="entry name" value="Aquaporin-like"/>
</dbReference>
<evidence type="ECO:0000256" key="8">
    <source>
        <dbReference type="SAM" id="MobiDB-lite"/>
    </source>
</evidence>
<feature type="compositionally biased region" description="Basic and acidic residues" evidence="8">
    <location>
        <begin position="276"/>
        <end position="286"/>
    </location>
</feature>
<gene>
    <name evidence="10" type="ORF">GMARGA_LOCUS20903</name>
</gene>
<dbReference type="InterPro" id="IPR034294">
    <property type="entry name" value="Aquaporin_transptr"/>
</dbReference>
<organism evidence="10 11">
    <name type="scientific">Gigaspora margarita</name>
    <dbReference type="NCBI Taxonomy" id="4874"/>
    <lineage>
        <taxon>Eukaryota</taxon>
        <taxon>Fungi</taxon>
        <taxon>Fungi incertae sedis</taxon>
        <taxon>Mucoromycota</taxon>
        <taxon>Glomeromycotina</taxon>
        <taxon>Glomeromycetes</taxon>
        <taxon>Diversisporales</taxon>
        <taxon>Gigasporaceae</taxon>
        <taxon>Gigaspora</taxon>
    </lineage>
</organism>
<comment type="subcellular location">
    <subcellularLocation>
        <location evidence="1">Membrane</location>
        <topology evidence="1">Multi-pass membrane protein</topology>
    </subcellularLocation>
</comment>
<evidence type="ECO:0000256" key="5">
    <source>
        <dbReference type="ARBA" id="ARBA00022989"/>
    </source>
</evidence>
<evidence type="ECO:0000256" key="4">
    <source>
        <dbReference type="ARBA" id="ARBA00022692"/>
    </source>
</evidence>
<feature type="transmembrane region" description="Helical" evidence="9">
    <location>
        <begin position="12"/>
        <end position="35"/>
    </location>
</feature>
<evidence type="ECO:0000256" key="3">
    <source>
        <dbReference type="ARBA" id="ARBA00022448"/>
    </source>
</evidence>
<sequence length="286" mass="30618">MVDFDNISNDLAASFAEFIGTAYFVFFGVGGSVALTNNIKDTNPGVALIAGPFAWGFSLLVTVWVMAPISGGVLNPAITIGLMVTKDIRDSNGYRLIRGFLYIIAQFLGALLGAYLIETVQPGQSGGATTLASGTTVMEGLLLEIFCTSILTFAVYILAIDNNADGMGALGIGWALFISGIAAGPYTGASLNPARTFGPALITGDYGTANWIYYLGPILGALLASAFVTIFRNLGEYKETLNKLREKSHPYEIRPREPKNKAPERGYDESIQSIQIRDERTPSHIV</sequence>
<evidence type="ECO:0000256" key="9">
    <source>
        <dbReference type="SAM" id="Phobius"/>
    </source>
</evidence>
<evidence type="ECO:0000313" key="10">
    <source>
        <dbReference type="EMBL" id="CAG8788901.1"/>
    </source>
</evidence>
<proteinExistence type="inferred from homology"/>
<dbReference type="PANTHER" id="PTHR19139">
    <property type="entry name" value="AQUAPORIN TRANSPORTER"/>
    <property type="match status" value="1"/>
</dbReference>
<dbReference type="Pfam" id="PF00230">
    <property type="entry name" value="MIP"/>
    <property type="match status" value="1"/>
</dbReference>
<feature type="transmembrane region" description="Helical" evidence="9">
    <location>
        <begin position="171"/>
        <end position="191"/>
    </location>
</feature>
<name>A0ABN7VNI5_GIGMA</name>